<dbReference type="Proteomes" id="UP000266482">
    <property type="component" value="Unassembled WGS sequence"/>
</dbReference>
<dbReference type="GO" id="GO:0009847">
    <property type="term" value="P:spore germination"/>
    <property type="evidence" value="ECO:0007669"/>
    <property type="project" value="InterPro"/>
</dbReference>
<dbReference type="PANTHER" id="PTHR22550:SF5">
    <property type="entry name" value="LEUCINE ZIPPER PROTEIN 4"/>
    <property type="match status" value="1"/>
</dbReference>
<proteinExistence type="inferred from homology"/>
<protein>
    <submittedName>
        <fullName evidence="4">Spore germination protein</fullName>
    </submittedName>
</protein>
<accession>A0A3A1V399</accession>
<feature type="transmembrane region" description="Helical" evidence="3">
    <location>
        <begin position="402"/>
        <end position="422"/>
    </location>
</feature>
<organism evidence="4 5">
    <name type="scientific">Paenibacillus nanensis</name>
    <dbReference type="NCBI Taxonomy" id="393251"/>
    <lineage>
        <taxon>Bacteria</taxon>
        <taxon>Bacillati</taxon>
        <taxon>Bacillota</taxon>
        <taxon>Bacilli</taxon>
        <taxon>Bacillales</taxon>
        <taxon>Paenibacillaceae</taxon>
        <taxon>Paenibacillus</taxon>
    </lineage>
</organism>
<feature type="transmembrane region" description="Helical" evidence="3">
    <location>
        <begin position="428"/>
        <end position="447"/>
    </location>
</feature>
<keyword evidence="3" id="KW-1133">Transmembrane helix</keyword>
<keyword evidence="2 3" id="KW-0472">Membrane</keyword>
<dbReference type="PANTHER" id="PTHR22550">
    <property type="entry name" value="SPORE GERMINATION PROTEIN"/>
    <property type="match status" value="1"/>
</dbReference>
<evidence type="ECO:0000256" key="2">
    <source>
        <dbReference type="ARBA" id="ARBA00023136"/>
    </source>
</evidence>
<feature type="transmembrane region" description="Helical" evidence="3">
    <location>
        <begin position="291"/>
        <end position="313"/>
    </location>
</feature>
<sequence>MQENYYMFFMHSAHTSCQQMSTWRDLVMSSQPPQPIDKALQQQRELLAQKLSGKLDQDIGVLRQLYANGADIVFRPFKLVNGAELAMVYVDGMTNIQEIDASLVRPLKQRTSDDTPAEWPSILMEVTLEPSQSIMTIEEASDHIAEGSTLLLMNGQSTAYIFNLPKWESRSVDEPEAESVIRGPREGFVETLRTNTVMLRRRLQSPAFKLKELKIGRYTKTTCAIAYMEGIVDPGLVAEMEERLKRIDVDAVADNALVEEFIEDEPLSPFPQLQTTERPDVVAAALMEGRVAVLVNGSPIALIAPTTLFILMVSPEDYYQRSPVSTAIRWIRMMFGFIAVFMPSIYVAVLSYHQEMVPTTLMLSIAKSREQIPFPALFEALLMEVTFEGLREAGIRLPKQVGSAVSIVGALVIGQAAISAGIVSSPMIMVVAITGVASFLIPSYPLGMALRIIRFPIMFGAGILGLYGIVLISMLITIHLLALRSFGVPYLSPLSPLHFSQLGDTIVRSPRWMHDQRPHFTGGIRNKVRLKAPRPKRPQTKG</sequence>
<dbReference type="EMBL" id="QXQA01000008">
    <property type="protein sequence ID" value="RIX52010.1"/>
    <property type="molecule type" value="Genomic_DNA"/>
</dbReference>
<reference evidence="4 5" key="1">
    <citation type="submission" date="2018-09" db="EMBL/GenBank/DDBJ databases">
        <title>Paenibacillus aracenensis nov. sp. isolated from a cave in southern Spain.</title>
        <authorList>
            <person name="Jurado V."/>
            <person name="Gutierrez-Patricio S."/>
            <person name="Gonzalez-Pimentel J.L."/>
            <person name="Miller A.Z."/>
            <person name="Laiz L."/>
            <person name="Saiz-Jimenez C."/>
        </authorList>
    </citation>
    <scope>NUCLEOTIDE SEQUENCE [LARGE SCALE GENOMIC DNA]</scope>
    <source>
        <strain evidence="4 5">DSM 22867</strain>
    </source>
</reference>
<name>A0A3A1V399_9BACL</name>
<comment type="caution">
    <text evidence="4">The sequence shown here is derived from an EMBL/GenBank/DDBJ whole genome shotgun (WGS) entry which is preliminary data.</text>
</comment>
<dbReference type="AlphaFoldDB" id="A0A3A1V399"/>
<evidence type="ECO:0000313" key="5">
    <source>
        <dbReference type="Proteomes" id="UP000266482"/>
    </source>
</evidence>
<keyword evidence="5" id="KW-1185">Reference proteome</keyword>
<evidence type="ECO:0000313" key="4">
    <source>
        <dbReference type="EMBL" id="RIX52010.1"/>
    </source>
</evidence>
<dbReference type="Pfam" id="PF03323">
    <property type="entry name" value="GerA"/>
    <property type="match status" value="1"/>
</dbReference>
<dbReference type="PIRSF" id="PIRSF005690">
    <property type="entry name" value="GerBA"/>
    <property type="match status" value="1"/>
</dbReference>
<evidence type="ECO:0000256" key="3">
    <source>
        <dbReference type="SAM" id="Phobius"/>
    </source>
</evidence>
<dbReference type="GO" id="GO:0016020">
    <property type="term" value="C:membrane"/>
    <property type="evidence" value="ECO:0007669"/>
    <property type="project" value="InterPro"/>
</dbReference>
<dbReference type="InterPro" id="IPR004995">
    <property type="entry name" value="Spore_Ger"/>
</dbReference>
<gene>
    <name evidence="4" type="ORF">D3P08_13590</name>
</gene>
<keyword evidence="3" id="KW-0812">Transmembrane</keyword>
<evidence type="ECO:0000256" key="1">
    <source>
        <dbReference type="ARBA" id="ARBA00005278"/>
    </source>
</evidence>
<feature type="transmembrane region" description="Helical" evidence="3">
    <location>
        <begin position="459"/>
        <end position="482"/>
    </location>
</feature>
<dbReference type="InterPro" id="IPR050768">
    <property type="entry name" value="UPF0353/GerABKA_families"/>
</dbReference>
<comment type="similarity">
    <text evidence="1">Belongs to the GerABKA family.</text>
</comment>
<feature type="transmembrane region" description="Helical" evidence="3">
    <location>
        <begin position="334"/>
        <end position="352"/>
    </location>
</feature>